<reference evidence="1 2" key="1">
    <citation type="submission" date="2018-09" db="EMBL/GenBank/DDBJ databases">
        <title>Discovery and Ecogenomic Context for Candidatus Cryosericales, a Global Caldiserica Order Active in Thawing Permafrost.</title>
        <authorList>
            <person name="Martinez M.A."/>
            <person name="Woodcroft B.J."/>
            <person name="Ignacio Espinoza J.C."/>
            <person name="Zayed A."/>
            <person name="Singleton C.M."/>
            <person name="Boyd J."/>
            <person name="Li Y.-F."/>
            <person name="Purvine S."/>
            <person name="Maughan H."/>
            <person name="Hodgkins S.B."/>
            <person name="Anderson D."/>
            <person name="Sederholm M."/>
            <person name="Temperton B."/>
            <person name="Saleska S.R."/>
            <person name="Tyson G.W."/>
            <person name="Rich V.I."/>
        </authorList>
    </citation>
    <scope>NUCLEOTIDE SEQUENCE [LARGE SCALE GENOMIC DNA]</scope>
    <source>
        <strain evidence="1 2">SMC1</strain>
    </source>
</reference>
<name>A0A398DNF3_9BACT</name>
<organism evidence="1 2">
    <name type="scientific">Candidatus Cryosericum septentrionale</name>
    <dbReference type="NCBI Taxonomy" id="2290913"/>
    <lineage>
        <taxon>Bacteria</taxon>
        <taxon>Pseudomonadati</taxon>
        <taxon>Caldisericota/Cryosericota group</taxon>
        <taxon>Candidatus Cryosericota</taxon>
        <taxon>Candidatus Cryosericia</taxon>
        <taxon>Candidatus Cryosericales</taxon>
        <taxon>Candidatus Cryosericaceae</taxon>
        <taxon>Candidatus Cryosericum</taxon>
    </lineage>
</organism>
<sequence>MEDKLKAAITAYAEAQSKVLDRVFDNLAKTGSPSSADLAFCPPHDIIAGLPQEEQYDAFLRKLRFLGYAMWKSSCYHQVQEHATFEAERMRLIERFSALELLFQEGVREGHPAPAPAVGPDTSVSDIGSNVAENGCTLFLPQGQLEILLAQRANVLQPSWPSWRRSGQGAGSRRGTVLPSLSCTGSWRLPRSAIRPRHASCISSKTSILSPCSGTSISCRHGSLGRGARISPSEP</sequence>
<dbReference type="RefSeq" id="WP_119086637.1">
    <property type="nucleotide sequence ID" value="NZ_QXIY01000052.1"/>
</dbReference>
<dbReference type="Proteomes" id="UP000266113">
    <property type="component" value="Unassembled WGS sequence"/>
</dbReference>
<proteinExistence type="predicted"/>
<keyword evidence="2" id="KW-1185">Reference proteome</keyword>
<evidence type="ECO:0000313" key="1">
    <source>
        <dbReference type="EMBL" id="RIE15489.1"/>
    </source>
</evidence>
<protein>
    <submittedName>
        <fullName evidence="1">Uncharacterized protein</fullName>
    </submittedName>
</protein>
<comment type="caution">
    <text evidence="1">The sequence shown here is derived from an EMBL/GenBank/DDBJ whole genome shotgun (WGS) entry which is preliminary data.</text>
</comment>
<dbReference type="EMBL" id="QXIY01000052">
    <property type="protein sequence ID" value="RIE15489.1"/>
    <property type="molecule type" value="Genomic_DNA"/>
</dbReference>
<accession>A0A398DNF3</accession>
<evidence type="ECO:0000313" key="2">
    <source>
        <dbReference type="Proteomes" id="UP000266113"/>
    </source>
</evidence>
<gene>
    <name evidence="1" type="ORF">SMC1_10095</name>
</gene>
<dbReference type="AlphaFoldDB" id="A0A398DNF3"/>